<name>A0ABS3DV08_9BACI</name>
<proteinExistence type="predicted"/>
<sequence>MGKLLSQLLIILSIVILSACGTDSAKSADIEEDKATKAAEQKNVGEDEPKEQKEGADVIEEDISLSEAEIGQTYSTPDFEKITVDKVVDTNQHYDLGPLKVNIEKVAFVTFEGIKDEYLASDMESYYGYSDNEPYTYLDINYSVENRSDQDVHSYAPIYTLILSTGEQVEVSDKDFILESPEWEYYANAFQTDLSLGVKVKSDPEEVTSIRIVSESVDTLDGEEIQAPVEAEIDLEEKSEK</sequence>
<evidence type="ECO:0000256" key="1">
    <source>
        <dbReference type="SAM" id="MobiDB-lite"/>
    </source>
</evidence>
<feature type="signal peptide" evidence="2">
    <location>
        <begin position="1"/>
        <end position="27"/>
    </location>
</feature>
<accession>A0ABS3DV08</accession>
<feature type="region of interest" description="Disordered" evidence="1">
    <location>
        <begin position="28"/>
        <end position="57"/>
    </location>
</feature>
<dbReference type="EMBL" id="JAEKJY010000002">
    <property type="protein sequence ID" value="MBN8235151.1"/>
    <property type="molecule type" value="Genomic_DNA"/>
</dbReference>
<evidence type="ECO:0000256" key="2">
    <source>
        <dbReference type="SAM" id="SignalP"/>
    </source>
</evidence>
<dbReference type="PROSITE" id="PS51257">
    <property type="entry name" value="PROKAR_LIPOPROTEIN"/>
    <property type="match status" value="1"/>
</dbReference>
<evidence type="ECO:0008006" key="5">
    <source>
        <dbReference type="Google" id="ProtNLM"/>
    </source>
</evidence>
<feature type="chain" id="PRO_5046701058" description="DUF4352 domain-containing protein" evidence="2">
    <location>
        <begin position="28"/>
        <end position="241"/>
    </location>
</feature>
<keyword evidence="4" id="KW-1185">Reference proteome</keyword>
<feature type="compositionally biased region" description="Basic and acidic residues" evidence="1">
    <location>
        <begin position="28"/>
        <end position="56"/>
    </location>
</feature>
<evidence type="ECO:0000313" key="3">
    <source>
        <dbReference type="EMBL" id="MBN8235151.1"/>
    </source>
</evidence>
<dbReference type="Proteomes" id="UP000663970">
    <property type="component" value="Unassembled WGS sequence"/>
</dbReference>
<comment type="caution">
    <text evidence="3">The sequence shown here is derived from an EMBL/GenBank/DDBJ whole genome shotgun (WGS) entry which is preliminary data.</text>
</comment>
<evidence type="ECO:0000313" key="4">
    <source>
        <dbReference type="Proteomes" id="UP000663970"/>
    </source>
</evidence>
<dbReference type="RefSeq" id="WP_206933269.1">
    <property type="nucleotide sequence ID" value="NZ_JAEKJY010000002.1"/>
</dbReference>
<keyword evidence="2" id="KW-0732">Signal</keyword>
<reference evidence="3 4" key="1">
    <citation type="submission" date="2020-12" db="EMBL/GenBank/DDBJ databases">
        <title>Oil enriched cultivation method for isolating marine PHA-producing bacteria.</title>
        <authorList>
            <person name="Zheng W."/>
            <person name="Yu S."/>
            <person name="Huang Y."/>
        </authorList>
    </citation>
    <scope>NUCLEOTIDE SEQUENCE [LARGE SCALE GENOMIC DNA]</scope>
    <source>
        <strain evidence="3 4">SY-2-6</strain>
    </source>
</reference>
<protein>
    <recommendedName>
        <fullName evidence="5">DUF4352 domain-containing protein</fullName>
    </recommendedName>
</protein>
<gene>
    <name evidence="3" type="ORF">JF544_07800</name>
</gene>
<organism evidence="3 4">
    <name type="scientific">Halobacillus kuroshimensis</name>
    <dbReference type="NCBI Taxonomy" id="302481"/>
    <lineage>
        <taxon>Bacteria</taxon>
        <taxon>Bacillati</taxon>
        <taxon>Bacillota</taxon>
        <taxon>Bacilli</taxon>
        <taxon>Bacillales</taxon>
        <taxon>Bacillaceae</taxon>
        <taxon>Halobacillus</taxon>
    </lineage>
</organism>